<protein>
    <submittedName>
        <fullName evidence="1">Uncharacterized protein</fullName>
    </submittedName>
</protein>
<gene>
    <name evidence="1" type="ORF">LVIROSA_LOCUS33815</name>
</gene>
<sequence>MKGSKFNNTFEEAINLDDDDFMNIHSGGSSVVMLSREPLAKKKVKCHFEKGTSSVSHIVLDLIHSMCDSMYMAVKGMSYSQKELVGVESIEMLYCRICDDKKKIEEAIKKGLEDDANNDVVKEWSIKVRQLFNEKTVEHGDNSSPTNEATMKTPIKVAVNSEQNNFVKGCSFVKGSSLICNVQSTGRNNEKTKVVDGCDSPSVLFLEYKGNTSLDSLVVLTPGFLNMSDELWKGA</sequence>
<dbReference type="AlphaFoldDB" id="A0AAU9PEA5"/>
<evidence type="ECO:0000313" key="2">
    <source>
        <dbReference type="Proteomes" id="UP001157418"/>
    </source>
</evidence>
<organism evidence="1 2">
    <name type="scientific">Lactuca virosa</name>
    <dbReference type="NCBI Taxonomy" id="75947"/>
    <lineage>
        <taxon>Eukaryota</taxon>
        <taxon>Viridiplantae</taxon>
        <taxon>Streptophyta</taxon>
        <taxon>Embryophyta</taxon>
        <taxon>Tracheophyta</taxon>
        <taxon>Spermatophyta</taxon>
        <taxon>Magnoliopsida</taxon>
        <taxon>eudicotyledons</taxon>
        <taxon>Gunneridae</taxon>
        <taxon>Pentapetalae</taxon>
        <taxon>asterids</taxon>
        <taxon>campanulids</taxon>
        <taxon>Asterales</taxon>
        <taxon>Asteraceae</taxon>
        <taxon>Cichorioideae</taxon>
        <taxon>Cichorieae</taxon>
        <taxon>Lactucinae</taxon>
        <taxon>Lactuca</taxon>
    </lineage>
</organism>
<name>A0AAU9PEA5_9ASTR</name>
<dbReference type="Proteomes" id="UP001157418">
    <property type="component" value="Unassembled WGS sequence"/>
</dbReference>
<comment type="caution">
    <text evidence="1">The sequence shown here is derived from an EMBL/GenBank/DDBJ whole genome shotgun (WGS) entry which is preliminary data.</text>
</comment>
<accession>A0AAU9PEA5</accession>
<reference evidence="1 2" key="1">
    <citation type="submission" date="2022-01" db="EMBL/GenBank/DDBJ databases">
        <authorList>
            <person name="Xiong W."/>
            <person name="Schranz E."/>
        </authorList>
    </citation>
    <scope>NUCLEOTIDE SEQUENCE [LARGE SCALE GENOMIC DNA]</scope>
</reference>
<keyword evidence="2" id="KW-1185">Reference proteome</keyword>
<dbReference type="EMBL" id="CAKMRJ010005634">
    <property type="protein sequence ID" value="CAH1448258.1"/>
    <property type="molecule type" value="Genomic_DNA"/>
</dbReference>
<evidence type="ECO:0000313" key="1">
    <source>
        <dbReference type="EMBL" id="CAH1448258.1"/>
    </source>
</evidence>
<proteinExistence type="predicted"/>